<dbReference type="InterPro" id="IPR002734">
    <property type="entry name" value="RibDG_C"/>
</dbReference>
<evidence type="ECO:0000313" key="3">
    <source>
        <dbReference type="Proteomes" id="UP000034307"/>
    </source>
</evidence>
<dbReference type="GO" id="GO:0004146">
    <property type="term" value="F:dihydrofolate reductase activity"/>
    <property type="evidence" value="ECO:0007669"/>
    <property type="project" value="InterPro"/>
</dbReference>
<dbReference type="STRING" id="1618358.UX80_C0006G0003"/>
<name>A0A0G1TV59_9BACT</name>
<gene>
    <name evidence="2" type="ORF">UX80_C0006G0003</name>
</gene>
<dbReference type="InterPro" id="IPR050765">
    <property type="entry name" value="Riboflavin_Biosynth_HTPR"/>
</dbReference>
<dbReference type="GO" id="GO:0009231">
    <property type="term" value="P:riboflavin biosynthetic process"/>
    <property type="evidence" value="ECO:0007669"/>
    <property type="project" value="InterPro"/>
</dbReference>
<feature type="domain" description="Bacterial bifunctional deaminase-reductase C-terminal" evidence="1">
    <location>
        <begin position="4"/>
        <end position="163"/>
    </location>
</feature>
<dbReference type="PANTHER" id="PTHR38011">
    <property type="entry name" value="DIHYDROFOLATE REDUCTASE FAMILY PROTEIN (AFU_ORTHOLOGUE AFUA_8G06820)"/>
    <property type="match status" value="1"/>
</dbReference>
<proteinExistence type="predicted"/>
<organism evidence="2 3">
    <name type="scientific">Candidatus Amesbacteria bacterium GW2011_GWA2_47_11b</name>
    <dbReference type="NCBI Taxonomy" id="1618358"/>
    <lineage>
        <taxon>Bacteria</taxon>
        <taxon>Candidatus Amesiibacteriota</taxon>
    </lineage>
</organism>
<accession>A0A0G1TV59</accession>
<dbReference type="Gene3D" id="3.40.430.10">
    <property type="entry name" value="Dihydrofolate Reductase, subunit A"/>
    <property type="match status" value="1"/>
</dbReference>
<dbReference type="CDD" id="cd00209">
    <property type="entry name" value="DHFR"/>
    <property type="match status" value="1"/>
</dbReference>
<evidence type="ECO:0000259" key="1">
    <source>
        <dbReference type="Pfam" id="PF01872"/>
    </source>
</evidence>
<dbReference type="InterPro" id="IPR001796">
    <property type="entry name" value="DHFR_dom"/>
</dbReference>
<sequence length="172" mass="19378">MKAILYIAITANSMIAKKDGNSDWPSSEDLKSFNDICRKAGVVIMGRKTFDAFNKMEIPEWPNADGLHIILTHQNRLDTKHPNIKLAKSPKEALEIASHDGKDEVVVCGGSQTFGTFMKENLVDKIYLDIEPLLFGEGMPMFTAGEFEYPLEFIESKMLSPQTIQLHYKVIK</sequence>
<dbReference type="InterPro" id="IPR024072">
    <property type="entry name" value="DHFR-like_dom_sf"/>
</dbReference>
<dbReference type="Pfam" id="PF01872">
    <property type="entry name" value="RibD_C"/>
    <property type="match status" value="1"/>
</dbReference>
<dbReference type="GO" id="GO:0008703">
    <property type="term" value="F:5-amino-6-(5-phosphoribosylamino)uracil reductase activity"/>
    <property type="evidence" value="ECO:0007669"/>
    <property type="project" value="InterPro"/>
</dbReference>
<comment type="caution">
    <text evidence="2">The sequence shown here is derived from an EMBL/GenBank/DDBJ whole genome shotgun (WGS) entry which is preliminary data.</text>
</comment>
<protein>
    <submittedName>
        <fullName evidence="2">Bifunctional deaminase-reductase domain protein</fullName>
    </submittedName>
</protein>
<reference evidence="2 3" key="1">
    <citation type="journal article" date="2015" name="Nature">
        <title>rRNA introns, odd ribosomes, and small enigmatic genomes across a large radiation of phyla.</title>
        <authorList>
            <person name="Brown C.T."/>
            <person name="Hug L.A."/>
            <person name="Thomas B.C."/>
            <person name="Sharon I."/>
            <person name="Castelle C.J."/>
            <person name="Singh A."/>
            <person name="Wilkins M.J."/>
            <person name="Williams K.H."/>
            <person name="Banfield J.F."/>
        </authorList>
    </citation>
    <scope>NUCLEOTIDE SEQUENCE [LARGE SCALE GENOMIC DNA]</scope>
</reference>
<dbReference type="AlphaFoldDB" id="A0A0G1TV59"/>
<evidence type="ECO:0000313" key="2">
    <source>
        <dbReference type="EMBL" id="KKU58033.1"/>
    </source>
</evidence>
<dbReference type="GO" id="GO:0046654">
    <property type="term" value="P:tetrahydrofolate biosynthetic process"/>
    <property type="evidence" value="ECO:0007669"/>
    <property type="project" value="InterPro"/>
</dbReference>
<dbReference type="EMBL" id="LCNO01000006">
    <property type="protein sequence ID" value="KKU58033.1"/>
    <property type="molecule type" value="Genomic_DNA"/>
</dbReference>
<dbReference type="PANTHER" id="PTHR38011:SF11">
    <property type="entry name" value="2,5-DIAMINO-6-RIBOSYLAMINO-4(3H)-PYRIMIDINONE 5'-PHOSPHATE REDUCTASE"/>
    <property type="match status" value="1"/>
</dbReference>
<dbReference type="Proteomes" id="UP000034307">
    <property type="component" value="Unassembled WGS sequence"/>
</dbReference>
<dbReference type="SUPFAM" id="SSF53597">
    <property type="entry name" value="Dihydrofolate reductase-like"/>
    <property type="match status" value="1"/>
</dbReference>